<keyword evidence="3" id="KW-1185">Reference proteome</keyword>
<evidence type="ECO:0000313" key="4">
    <source>
        <dbReference type="WBParaSite" id="HPBE_0000824301-mRNA-1"/>
    </source>
</evidence>
<dbReference type="WBParaSite" id="HPBE_0000824301-mRNA-1">
    <property type="protein sequence ID" value="HPBE_0000824301-mRNA-1"/>
    <property type="gene ID" value="HPBE_0000824301"/>
</dbReference>
<reference evidence="4" key="2">
    <citation type="submission" date="2019-09" db="UniProtKB">
        <authorList>
            <consortium name="WormBaseParasite"/>
        </authorList>
    </citation>
    <scope>IDENTIFICATION</scope>
</reference>
<evidence type="ECO:0000313" key="2">
    <source>
        <dbReference type="EMBL" id="VDO75552.1"/>
    </source>
</evidence>
<name>A0A183FLS3_HELPZ</name>
<dbReference type="AlphaFoldDB" id="A0A183FLS3"/>
<accession>A0A3P8BUD9</accession>
<organism evidence="3 4">
    <name type="scientific">Heligmosomoides polygyrus</name>
    <name type="common">Parasitic roundworm</name>
    <dbReference type="NCBI Taxonomy" id="6339"/>
    <lineage>
        <taxon>Eukaryota</taxon>
        <taxon>Metazoa</taxon>
        <taxon>Ecdysozoa</taxon>
        <taxon>Nematoda</taxon>
        <taxon>Chromadorea</taxon>
        <taxon>Rhabditida</taxon>
        <taxon>Rhabditina</taxon>
        <taxon>Rhabditomorpha</taxon>
        <taxon>Strongyloidea</taxon>
        <taxon>Heligmosomidae</taxon>
        <taxon>Heligmosomoides</taxon>
    </lineage>
</organism>
<feature type="region of interest" description="Disordered" evidence="1">
    <location>
        <begin position="1"/>
        <end position="49"/>
    </location>
</feature>
<evidence type="ECO:0000313" key="3">
    <source>
        <dbReference type="Proteomes" id="UP000050761"/>
    </source>
</evidence>
<dbReference type="EMBL" id="UZAH01026098">
    <property type="protein sequence ID" value="VDO75552.1"/>
    <property type="molecule type" value="Genomic_DNA"/>
</dbReference>
<accession>A0A183FLS3</accession>
<reference evidence="2 3" key="1">
    <citation type="submission" date="2018-11" db="EMBL/GenBank/DDBJ databases">
        <authorList>
            <consortium name="Pathogen Informatics"/>
        </authorList>
    </citation>
    <scope>NUCLEOTIDE SEQUENCE [LARGE SCALE GENOMIC DNA]</scope>
</reference>
<gene>
    <name evidence="2" type="ORF">HPBE_LOCUS8244</name>
</gene>
<evidence type="ECO:0000256" key="1">
    <source>
        <dbReference type="SAM" id="MobiDB-lite"/>
    </source>
</evidence>
<feature type="region of interest" description="Disordered" evidence="1">
    <location>
        <begin position="67"/>
        <end position="87"/>
    </location>
</feature>
<proteinExistence type="predicted"/>
<sequence length="87" mass="9110">MDHAYAAMEEAMDPVDRQNATHRQEPSASASVEEEGAAAPIREGATGSQTSVVASYVEVPGTGYTAAENAEMSHFDMSDSIVTSQSS</sequence>
<protein>
    <submittedName>
        <fullName evidence="4">Polyprotein</fullName>
    </submittedName>
</protein>
<dbReference type="Proteomes" id="UP000050761">
    <property type="component" value="Unassembled WGS sequence"/>
</dbReference>